<dbReference type="PANTHER" id="PTHR43226">
    <property type="entry name" value="XAA-PRO AMINOPEPTIDASE 3"/>
    <property type="match status" value="1"/>
</dbReference>
<dbReference type="GO" id="GO:0030145">
    <property type="term" value="F:manganese ion binding"/>
    <property type="evidence" value="ECO:0007669"/>
    <property type="project" value="InterPro"/>
</dbReference>
<protein>
    <recommendedName>
        <fullName evidence="4">Xaa-Pro aminopeptidase</fullName>
        <ecNumber evidence="4">3.4.11.9</ecNumber>
    </recommendedName>
</protein>
<keyword evidence="5" id="KW-0479">Metal-binding</keyword>
<dbReference type="Pfam" id="PF00557">
    <property type="entry name" value="Peptidase_M24"/>
    <property type="match status" value="1"/>
</dbReference>
<dbReference type="SMART" id="SM01011">
    <property type="entry name" value="AMP_N"/>
    <property type="match status" value="1"/>
</dbReference>
<evidence type="ECO:0000256" key="7">
    <source>
        <dbReference type="ARBA" id="ARBA00023211"/>
    </source>
</evidence>
<feature type="domain" description="Aminopeptidase P N-terminal" evidence="8">
    <location>
        <begin position="57"/>
        <end position="193"/>
    </location>
</feature>
<evidence type="ECO:0000259" key="8">
    <source>
        <dbReference type="SMART" id="SM01011"/>
    </source>
</evidence>
<reference evidence="10" key="1">
    <citation type="submission" date="2016-10" db="EMBL/GenBank/DDBJ databases">
        <authorList>
            <person name="Varghese N."/>
            <person name="Submissions S."/>
        </authorList>
    </citation>
    <scope>NUCLEOTIDE SEQUENCE [LARGE SCALE GENOMIC DNA]</scope>
    <source>
        <strain evidence="10">DSM 23515</strain>
    </source>
</reference>
<evidence type="ECO:0000256" key="5">
    <source>
        <dbReference type="ARBA" id="ARBA00022723"/>
    </source>
</evidence>
<keyword evidence="6" id="KW-0378">Hydrolase</keyword>
<dbReference type="Pfam" id="PF05195">
    <property type="entry name" value="AMP_N"/>
    <property type="match status" value="1"/>
</dbReference>
<sequence>MSRNQVIVPDNTYRLAWRFFPLGDNDNFAGRLYKRTNLTGFGNLRGLKYKQMKYDQIDSKLFIKNRKSFTAGMKPNSLAVFNANDIYPIGADSTMPFQQNRDLFYLSGVDQEEAILVLFPDAPKPEHREILFLTETNPHIAVWEGAKLDKEKALEVSRIETVYWLQDFEKIFFEVMSQCETVYFNTNEHYRANVQTETRDERFIKWCKEKYPAHQVAKSNPILQRLRSVKDPIELDLMQKACDITEKAFRRALKFTKPGVWEHEIEAEYWHEMIRNRSRGFAYTPIIASGNNANVLHYTENNQQCKEGDLILLDTGAEYANYSSDMTRTIPVSGKFSDRQKQIYNTVNKVKKEATKWLVPGTIWAEYHKEVGKLMTSELLDHGLLDKADVQNEDPKWPAYKKYFMHGTAHNIGLDTHDYGILTEPMKPNQVFTVEPGIYLPDEGFGIRLEDDVVIQPEGEPFNLMRNIPIEIEEIEDIMNS</sequence>
<dbReference type="InterPro" id="IPR052433">
    <property type="entry name" value="X-Pro_dipept-like"/>
</dbReference>
<dbReference type="PANTHER" id="PTHR43226:SF4">
    <property type="entry name" value="XAA-PRO AMINOPEPTIDASE 3"/>
    <property type="match status" value="1"/>
</dbReference>
<dbReference type="GO" id="GO:0070006">
    <property type="term" value="F:metalloaminopeptidase activity"/>
    <property type="evidence" value="ECO:0007669"/>
    <property type="project" value="InterPro"/>
</dbReference>
<evidence type="ECO:0000256" key="2">
    <source>
        <dbReference type="ARBA" id="ARBA00001936"/>
    </source>
</evidence>
<keyword evidence="10" id="KW-1185">Reference proteome</keyword>
<accession>A0A1I2NEM7</accession>
<dbReference type="InterPro" id="IPR007865">
    <property type="entry name" value="Aminopep_P_N"/>
</dbReference>
<dbReference type="GO" id="GO:0006508">
    <property type="term" value="P:proteolysis"/>
    <property type="evidence" value="ECO:0007669"/>
    <property type="project" value="TreeGrafter"/>
</dbReference>
<organism evidence="9 10">
    <name type="scientific">Salegentibacter agarivorans</name>
    <dbReference type="NCBI Taxonomy" id="345907"/>
    <lineage>
        <taxon>Bacteria</taxon>
        <taxon>Pseudomonadati</taxon>
        <taxon>Bacteroidota</taxon>
        <taxon>Flavobacteriia</taxon>
        <taxon>Flavobacteriales</taxon>
        <taxon>Flavobacteriaceae</taxon>
        <taxon>Salegentibacter</taxon>
    </lineage>
</organism>
<dbReference type="EC" id="3.4.11.9" evidence="4"/>
<comment type="catalytic activity">
    <reaction evidence="1">
        <text>Release of any N-terminal amino acid, including proline, that is linked to proline, even from a dipeptide or tripeptide.</text>
        <dbReference type="EC" id="3.4.11.9"/>
    </reaction>
</comment>
<evidence type="ECO:0000256" key="1">
    <source>
        <dbReference type="ARBA" id="ARBA00001424"/>
    </source>
</evidence>
<keyword evidence="9" id="KW-0031">Aminopeptidase</keyword>
<evidence type="ECO:0000313" key="9">
    <source>
        <dbReference type="EMBL" id="SFG02385.1"/>
    </source>
</evidence>
<dbReference type="InterPro" id="IPR000994">
    <property type="entry name" value="Pept_M24"/>
</dbReference>
<gene>
    <name evidence="9" type="ORF">SAMN04488033_12125</name>
</gene>
<evidence type="ECO:0000256" key="6">
    <source>
        <dbReference type="ARBA" id="ARBA00022801"/>
    </source>
</evidence>
<proteinExistence type="inferred from homology"/>
<dbReference type="SUPFAM" id="SSF53092">
    <property type="entry name" value="Creatinase/prolidase N-terminal domain"/>
    <property type="match status" value="1"/>
</dbReference>
<evidence type="ECO:0000256" key="4">
    <source>
        <dbReference type="ARBA" id="ARBA00012574"/>
    </source>
</evidence>
<dbReference type="CDD" id="cd01087">
    <property type="entry name" value="Prolidase"/>
    <property type="match status" value="1"/>
</dbReference>
<dbReference type="Gene3D" id="3.90.230.10">
    <property type="entry name" value="Creatinase/methionine aminopeptidase superfamily"/>
    <property type="match status" value="1"/>
</dbReference>
<dbReference type="Proteomes" id="UP000199116">
    <property type="component" value="Unassembled WGS sequence"/>
</dbReference>
<dbReference type="Gene3D" id="3.40.350.10">
    <property type="entry name" value="Creatinase/prolidase N-terminal domain"/>
    <property type="match status" value="1"/>
</dbReference>
<comment type="cofactor">
    <cofactor evidence="2">
        <name>Mn(2+)</name>
        <dbReference type="ChEBI" id="CHEBI:29035"/>
    </cofactor>
</comment>
<evidence type="ECO:0000313" key="10">
    <source>
        <dbReference type="Proteomes" id="UP000199116"/>
    </source>
</evidence>
<dbReference type="InterPro" id="IPR036005">
    <property type="entry name" value="Creatinase/aminopeptidase-like"/>
</dbReference>
<dbReference type="SUPFAM" id="SSF55920">
    <property type="entry name" value="Creatinase/aminopeptidase"/>
    <property type="match status" value="1"/>
</dbReference>
<keyword evidence="9" id="KW-0645">Protease</keyword>
<keyword evidence="7" id="KW-0464">Manganese</keyword>
<evidence type="ECO:0000256" key="3">
    <source>
        <dbReference type="ARBA" id="ARBA00008766"/>
    </source>
</evidence>
<dbReference type="AlphaFoldDB" id="A0A1I2NEM7"/>
<comment type="similarity">
    <text evidence="3">Belongs to the peptidase M24B family.</text>
</comment>
<dbReference type="InterPro" id="IPR029149">
    <property type="entry name" value="Creatin/AminoP/Spt16_N"/>
</dbReference>
<dbReference type="EMBL" id="FOOH01000021">
    <property type="protein sequence ID" value="SFG02385.1"/>
    <property type="molecule type" value="Genomic_DNA"/>
</dbReference>
<name>A0A1I2NEM7_9FLAO</name>